<organism evidence="1 2">
    <name type="scientific">Thermococcus celericrescens</name>
    <dbReference type="NCBI Taxonomy" id="227598"/>
    <lineage>
        <taxon>Archaea</taxon>
        <taxon>Methanobacteriati</taxon>
        <taxon>Methanobacteriota</taxon>
        <taxon>Thermococci</taxon>
        <taxon>Thermococcales</taxon>
        <taxon>Thermococcaceae</taxon>
        <taxon>Thermococcus</taxon>
    </lineage>
</organism>
<dbReference type="RefSeq" id="WP_058938422.1">
    <property type="nucleotide sequence ID" value="NZ_LLYW01000013.1"/>
</dbReference>
<gene>
    <name evidence="1" type="ORF">APY94_04070</name>
</gene>
<evidence type="ECO:0000313" key="2">
    <source>
        <dbReference type="Proteomes" id="UP000053462"/>
    </source>
</evidence>
<name>A0A100XYE8_9EURY</name>
<dbReference type="EMBL" id="LLYW01000013">
    <property type="protein sequence ID" value="KUH33914.1"/>
    <property type="molecule type" value="Genomic_DNA"/>
</dbReference>
<comment type="caution">
    <text evidence="1">The sequence shown here is derived from an EMBL/GenBank/DDBJ whole genome shotgun (WGS) entry which is preliminary data.</text>
</comment>
<proteinExistence type="predicted"/>
<dbReference type="STRING" id="227598.APY94_04070"/>
<reference evidence="1 2" key="1">
    <citation type="submission" date="2015-10" db="EMBL/GenBank/DDBJ databases">
        <title>Draft genome sequence of Thermococcus celericrescens strain DSM 17994.</title>
        <authorList>
            <person name="Hong S.-J."/>
            <person name="Park C.-E."/>
            <person name="Shin J.-H."/>
        </authorList>
    </citation>
    <scope>NUCLEOTIDE SEQUENCE [LARGE SCALE GENOMIC DNA]</scope>
    <source>
        <strain evidence="1 2">DSM 17994</strain>
    </source>
</reference>
<keyword evidence="2" id="KW-1185">Reference proteome</keyword>
<dbReference type="AlphaFoldDB" id="A0A100XYE8"/>
<accession>A0A100XYE8</accession>
<dbReference type="Proteomes" id="UP000053462">
    <property type="component" value="Unassembled WGS sequence"/>
</dbReference>
<evidence type="ECO:0000313" key="1">
    <source>
        <dbReference type="EMBL" id="KUH33914.1"/>
    </source>
</evidence>
<protein>
    <submittedName>
        <fullName evidence="1">Uncharacterized protein</fullName>
    </submittedName>
</protein>
<sequence length="145" mass="16640">MTTPETVIHQNGIFFPPITYSNPFEKIKNAIMNIIYIGIKPLEASLQASISKEFLQLPENVQYSTFITTLHLLERLPTRYIPQKIILEVDPENSTTPTIVLKYSHSLSTREENTILKIISQLKYELLTKHDDPSALLTQIVLEYP</sequence>